<evidence type="ECO:0000313" key="2">
    <source>
        <dbReference type="Proteomes" id="UP000265520"/>
    </source>
</evidence>
<comment type="caution">
    <text evidence="1">The sequence shown here is derived from an EMBL/GenBank/DDBJ whole genome shotgun (WGS) entry which is preliminary data.</text>
</comment>
<sequence>CSAKREFKVLARFLRQRSYPRLGTSFGEVTDQWSARALWQGDTMRIGRKFGAAGIAETITDLIFRI</sequence>
<reference evidence="1 2" key="1">
    <citation type="journal article" date="2018" name="Front. Plant Sci.">
        <title>Red Clover (Trifolium pratense) and Zigzag Clover (T. medium) - A Picture of Genomic Similarities and Differences.</title>
        <authorList>
            <person name="Dluhosova J."/>
            <person name="Istvanek J."/>
            <person name="Nedelnik J."/>
            <person name="Repkova J."/>
        </authorList>
    </citation>
    <scope>NUCLEOTIDE SEQUENCE [LARGE SCALE GENOMIC DNA]</scope>
    <source>
        <strain evidence="2">cv. 10/8</strain>
        <tissue evidence="1">Leaf</tissue>
    </source>
</reference>
<name>A0A392R7X8_9FABA</name>
<keyword evidence="2" id="KW-1185">Reference proteome</keyword>
<organism evidence="1 2">
    <name type="scientific">Trifolium medium</name>
    <dbReference type="NCBI Taxonomy" id="97028"/>
    <lineage>
        <taxon>Eukaryota</taxon>
        <taxon>Viridiplantae</taxon>
        <taxon>Streptophyta</taxon>
        <taxon>Embryophyta</taxon>
        <taxon>Tracheophyta</taxon>
        <taxon>Spermatophyta</taxon>
        <taxon>Magnoliopsida</taxon>
        <taxon>eudicotyledons</taxon>
        <taxon>Gunneridae</taxon>
        <taxon>Pentapetalae</taxon>
        <taxon>rosids</taxon>
        <taxon>fabids</taxon>
        <taxon>Fabales</taxon>
        <taxon>Fabaceae</taxon>
        <taxon>Papilionoideae</taxon>
        <taxon>50 kb inversion clade</taxon>
        <taxon>NPAAA clade</taxon>
        <taxon>Hologalegina</taxon>
        <taxon>IRL clade</taxon>
        <taxon>Trifolieae</taxon>
        <taxon>Trifolium</taxon>
    </lineage>
</organism>
<proteinExistence type="predicted"/>
<protein>
    <submittedName>
        <fullName evidence="1">Uncharacterized protein</fullName>
    </submittedName>
</protein>
<dbReference type="AlphaFoldDB" id="A0A392R7X8"/>
<feature type="non-terminal residue" evidence="1">
    <location>
        <position position="1"/>
    </location>
</feature>
<accession>A0A392R7X8</accession>
<evidence type="ECO:0000313" key="1">
    <source>
        <dbReference type="EMBL" id="MCI32713.1"/>
    </source>
</evidence>
<dbReference type="Proteomes" id="UP000265520">
    <property type="component" value="Unassembled WGS sequence"/>
</dbReference>
<dbReference type="EMBL" id="LXQA010198042">
    <property type="protein sequence ID" value="MCI32713.1"/>
    <property type="molecule type" value="Genomic_DNA"/>
</dbReference>